<dbReference type="PANTHER" id="PTHR45982:SF1">
    <property type="entry name" value="REGULATOR OF CHROMOSOME CONDENSATION"/>
    <property type="match status" value="1"/>
</dbReference>
<feature type="repeat" description="RCC1" evidence="1">
    <location>
        <begin position="405"/>
        <end position="464"/>
    </location>
</feature>
<dbReference type="OMA" id="KYWEEME"/>
<organism evidence="2 3">
    <name type="scientific">Cyanidioschyzon merolae (strain NIES-3377 / 10D)</name>
    <name type="common">Unicellular red alga</name>
    <dbReference type="NCBI Taxonomy" id="280699"/>
    <lineage>
        <taxon>Eukaryota</taxon>
        <taxon>Rhodophyta</taxon>
        <taxon>Bangiophyceae</taxon>
        <taxon>Cyanidiales</taxon>
        <taxon>Cyanidiaceae</taxon>
        <taxon>Cyanidioschyzon</taxon>
    </lineage>
</organism>
<dbReference type="KEGG" id="cme:CYME_CMC176C"/>
<dbReference type="PROSITE" id="PS50012">
    <property type="entry name" value="RCC1_3"/>
    <property type="match status" value="5"/>
</dbReference>
<feature type="repeat" description="RCC1" evidence="1">
    <location>
        <begin position="224"/>
        <end position="288"/>
    </location>
</feature>
<feature type="repeat" description="RCC1" evidence="1">
    <location>
        <begin position="133"/>
        <end position="223"/>
    </location>
</feature>
<evidence type="ECO:0000256" key="1">
    <source>
        <dbReference type="PROSITE-ProRule" id="PRU00235"/>
    </source>
</evidence>
<dbReference type="InterPro" id="IPR000408">
    <property type="entry name" value="Reg_chr_condens"/>
</dbReference>
<dbReference type="Gene3D" id="2.130.10.30">
    <property type="entry name" value="Regulator of chromosome condensation 1/beta-lactamase-inhibitor protein II"/>
    <property type="match status" value="3"/>
</dbReference>
<dbReference type="GO" id="GO:0005737">
    <property type="term" value="C:cytoplasm"/>
    <property type="evidence" value="ECO:0007669"/>
    <property type="project" value="TreeGrafter"/>
</dbReference>
<dbReference type="InterPro" id="IPR009091">
    <property type="entry name" value="RCC1/BLIP-II"/>
</dbReference>
<reference evidence="2 3" key="2">
    <citation type="journal article" date="2007" name="BMC Biol.">
        <title>A 100%-complete sequence reveals unusually simple genomic features in the hot-spring red alga Cyanidioschyzon merolae.</title>
        <authorList>
            <person name="Nozaki H."/>
            <person name="Takano H."/>
            <person name="Misumi O."/>
            <person name="Terasawa K."/>
            <person name="Matsuzaki M."/>
            <person name="Maruyama S."/>
            <person name="Nishida K."/>
            <person name="Yagisawa F."/>
            <person name="Yoshida Y."/>
            <person name="Fujiwara T."/>
            <person name="Takio S."/>
            <person name="Tamura K."/>
            <person name="Chung S.J."/>
            <person name="Nakamura S."/>
            <person name="Kuroiwa H."/>
            <person name="Tanaka K."/>
            <person name="Sato N."/>
            <person name="Kuroiwa T."/>
        </authorList>
    </citation>
    <scope>NUCLEOTIDE SEQUENCE [LARGE SCALE GENOMIC DNA]</scope>
    <source>
        <strain evidence="2 3">10D</strain>
    </source>
</reference>
<sequence>MQLRYAFKLGRGFTGLHPFAGFQVIERCPSDLQRALSTALGFIAPKLGARRFSVKAQDLGATEESHSKPKGVVWFWGNADDGRLGVPLSRTELDRDFGAGRRCTRPEALDNLPSSIKRVALGAAHSIVLLENGDAYSFGLGSEGQLGLPSEALVPRAPLQSLLTAWLHQQQHQQQQVGFSRWPWRWMRWSRWTPLAVRWAPQQQPHLSDVAAGAAHSVWVSSDGHVYTCGRGTHGQLGHVSTGRSARGIASVPKTIERPLLVEALARSNVHAVQAVCGDQFTLIRAADGSVYGSGSIEYGQLGLGHPATVDQTLSGPGGQRFVGTFRRLRALHGEPVAKLFAGFNAAGAILKKSGELVVWGKFSDRIFWEPTPLPSIRGRVQKVAFGFNHVLVLVELAPDGLRRRMVYSWGSNENGCLGLGYGTQASHAVQSPQPIEAFMDAQSDASIIDIAAGYRTSYAIRVGIQNSHVDLYSWGSGLCGALGLGDRMVPDAGAGTIDFWEPVHVFRASPADGAEFANSTFHIVSGFQHAALYSTRVSEVA</sequence>
<dbReference type="AlphaFoldDB" id="M1VAF5"/>
<dbReference type="Pfam" id="PF00415">
    <property type="entry name" value="RCC1"/>
    <property type="match status" value="2"/>
</dbReference>
<dbReference type="GeneID" id="16992498"/>
<dbReference type="STRING" id="280699.M1VAF5"/>
<dbReference type="InterPro" id="IPR051553">
    <property type="entry name" value="Ran_GTPase-activating"/>
</dbReference>
<gene>
    <name evidence="2" type="ORF">CYME_CMC176C</name>
</gene>
<dbReference type="Proteomes" id="UP000007014">
    <property type="component" value="Chromosome 3"/>
</dbReference>
<evidence type="ECO:0000313" key="2">
    <source>
        <dbReference type="EMBL" id="BAM79092.1"/>
    </source>
</evidence>
<keyword evidence="3" id="KW-1185">Reference proteome</keyword>
<name>M1VAF5_CYAM1</name>
<dbReference type="HOGENOM" id="CLU_502868_0_0_1"/>
<feature type="repeat" description="RCC1" evidence="1">
    <location>
        <begin position="470"/>
        <end position="537"/>
    </location>
</feature>
<dbReference type="SUPFAM" id="SSF50985">
    <property type="entry name" value="RCC1/BLIP-II"/>
    <property type="match status" value="1"/>
</dbReference>
<accession>M1VAF5</accession>
<dbReference type="eggNOG" id="KOG1426">
    <property type="taxonomic scope" value="Eukaryota"/>
</dbReference>
<dbReference type="Gramene" id="CMC176CT">
    <property type="protein sequence ID" value="CMC176CT"/>
    <property type="gene ID" value="CMC176C"/>
</dbReference>
<dbReference type="PRINTS" id="PR00633">
    <property type="entry name" value="RCCNDNSATION"/>
</dbReference>
<protein>
    <submittedName>
        <fullName evidence="2">Similar to HERC2</fullName>
    </submittedName>
</protein>
<dbReference type="EMBL" id="AP006485">
    <property type="protein sequence ID" value="BAM79092.1"/>
    <property type="molecule type" value="Genomic_DNA"/>
</dbReference>
<reference evidence="2 3" key="1">
    <citation type="journal article" date="2004" name="Nature">
        <title>Genome sequence of the ultrasmall unicellular red alga Cyanidioschyzon merolae 10D.</title>
        <authorList>
            <person name="Matsuzaki M."/>
            <person name="Misumi O."/>
            <person name="Shin-i T."/>
            <person name="Maruyama S."/>
            <person name="Takahara M."/>
            <person name="Miyagishima S."/>
            <person name="Mori T."/>
            <person name="Nishida K."/>
            <person name="Yagisawa F."/>
            <person name="Nishida K."/>
            <person name="Yoshida Y."/>
            <person name="Nishimura Y."/>
            <person name="Nakao S."/>
            <person name="Kobayashi T."/>
            <person name="Momoyama Y."/>
            <person name="Higashiyama T."/>
            <person name="Minoda A."/>
            <person name="Sano M."/>
            <person name="Nomoto H."/>
            <person name="Oishi K."/>
            <person name="Hayashi H."/>
            <person name="Ohta F."/>
            <person name="Nishizaka S."/>
            <person name="Haga S."/>
            <person name="Miura S."/>
            <person name="Morishita T."/>
            <person name="Kabeya Y."/>
            <person name="Terasawa K."/>
            <person name="Suzuki Y."/>
            <person name="Ishii Y."/>
            <person name="Asakawa S."/>
            <person name="Takano H."/>
            <person name="Ohta N."/>
            <person name="Kuroiwa H."/>
            <person name="Tanaka K."/>
            <person name="Shimizu N."/>
            <person name="Sugano S."/>
            <person name="Sato N."/>
            <person name="Nozaki H."/>
            <person name="Ogasawara N."/>
            <person name="Kohara Y."/>
            <person name="Kuroiwa T."/>
        </authorList>
    </citation>
    <scope>NUCLEOTIDE SEQUENCE [LARGE SCALE GENOMIC DNA]</scope>
    <source>
        <strain evidence="2 3">10D</strain>
    </source>
</reference>
<evidence type="ECO:0000313" key="3">
    <source>
        <dbReference type="Proteomes" id="UP000007014"/>
    </source>
</evidence>
<proteinExistence type="predicted"/>
<dbReference type="GO" id="GO:0005085">
    <property type="term" value="F:guanyl-nucleotide exchange factor activity"/>
    <property type="evidence" value="ECO:0007669"/>
    <property type="project" value="TreeGrafter"/>
</dbReference>
<feature type="repeat" description="RCC1" evidence="1">
    <location>
        <begin position="71"/>
        <end position="132"/>
    </location>
</feature>
<dbReference type="RefSeq" id="XP_005535378.1">
    <property type="nucleotide sequence ID" value="XM_005535321.1"/>
</dbReference>
<dbReference type="OrthoDB" id="605at2759"/>
<dbReference type="Pfam" id="PF13540">
    <property type="entry name" value="RCC1_2"/>
    <property type="match status" value="1"/>
</dbReference>
<dbReference type="PANTHER" id="PTHR45982">
    <property type="entry name" value="REGULATOR OF CHROMOSOME CONDENSATION"/>
    <property type="match status" value="1"/>
</dbReference>